<gene>
    <name evidence="1" type="ORF">IM725_18275</name>
</gene>
<evidence type="ECO:0000313" key="2">
    <source>
        <dbReference type="Proteomes" id="UP000715965"/>
    </source>
</evidence>
<dbReference type="EMBL" id="JADDOJ010000105">
    <property type="protein sequence ID" value="MBE7942518.1"/>
    <property type="molecule type" value="Genomic_DNA"/>
</dbReference>
<organism evidence="1 2">
    <name type="scientific">Ramlibacter aquaticus</name>
    <dbReference type="NCBI Taxonomy" id="2780094"/>
    <lineage>
        <taxon>Bacteria</taxon>
        <taxon>Pseudomonadati</taxon>
        <taxon>Pseudomonadota</taxon>
        <taxon>Betaproteobacteria</taxon>
        <taxon>Burkholderiales</taxon>
        <taxon>Comamonadaceae</taxon>
        <taxon>Ramlibacter</taxon>
    </lineage>
</organism>
<evidence type="ECO:0008006" key="3">
    <source>
        <dbReference type="Google" id="ProtNLM"/>
    </source>
</evidence>
<dbReference type="Gene3D" id="3.40.50.720">
    <property type="entry name" value="NAD(P)-binding Rossmann-like Domain"/>
    <property type="match status" value="1"/>
</dbReference>
<proteinExistence type="predicted"/>
<keyword evidence="2" id="KW-1185">Reference proteome</keyword>
<name>A0ABR9SJH0_9BURK</name>
<reference evidence="1 2" key="1">
    <citation type="submission" date="2020-10" db="EMBL/GenBank/DDBJ databases">
        <title>Draft genome of Ramlibacter aquaticus LMG 30558.</title>
        <authorList>
            <person name="Props R."/>
        </authorList>
    </citation>
    <scope>NUCLEOTIDE SEQUENCE [LARGE SCALE GENOMIC DNA]</scope>
    <source>
        <strain evidence="1 2">LMG 30558</strain>
    </source>
</reference>
<dbReference type="InterPro" id="IPR036291">
    <property type="entry name" value="NAD(P)-bd_dom_sf"/>
</dbReference>
<comment type="caution">
    <text evidence="1">The sequence shown here is derived from an EMBL/GenBank/DDBJ whole genome shotgun (WGS) entry which is preliminary data.</text>
</comment>
<protein>
    <recommendedName>
        <fullName evidence="3">Nucleoside-diphosphate sugar epimerase</fullName>
    </recommendedName>
</protein>
<sequence>MSAPGLQAPSVILAGATGVLGQEVLRRLAGSHAFRPVHVLAREPMRDGLRDVRTHVLPADGPAHWPVLAAEVAVVLFEPPRMFHERERALWVPAPEQLPELAAWLRRCGVSTLAVVLPHAQMRLPEALKRGLASLDEHAVVGQGFERLLIVRSAQKPGAPPPASLPVRVARGMLGVLRYMIPSSEQPVRAAKVAEFVAWALRLAPAGIHVAASETVWHAAQGEVRAGVTRWLAG</sequence>
<dbReference type="SUPFAM" id="SSF51735">
    <property type="entry name" value="NAD(P)-binding Rossmann-fold domains"/>
    <property type="match status" value="1"/>
</dbReference>
<accession>A0ABR9SJH0</accession>
<dbReference type="Proteomes" id="UP000715965">
    <property type="component" value="Unassembled WGS sequence"/>
</dbReference>
<evidence type="ECO:0000313" key="1">
    <source>
        <dbReference type="EMBL" id="MBE7942518.1"/>
    </source>
</evidence>